<dbReference type="GO" id="GO:0016491">
    <property type="term" value="F:oxidoreductase activity"/>
    <property type="evidence" value="ECO:0007669"/>
    <property type="project" value="InterPro"/>
</dbReference>
<organism evidence="2 3">
    <name type="scientific">Lujinxingia litoralis</name>
    <dbReference type="NCBI Taxonomy" id="2211119"/>
    <lineage>
        <taxon>Bacteria</taxon>
        <taxon>Deltaproteobacteria</taxon>
        <taxon>Bradymonadales</taxon>
        <taxon>Lujinxingiaceae</taxon>
        <taxon>Lujinxingia</taxon>
    </lineage>
</organism>
<evidence type="ECO:0000313" key="3">
    <source>
        <dbReference type="Proteomes" id="UP000249169"/>
    </source>
</evidence>
<reference evidence="2 3" key="1">
    <citation type="submission" date="2018-05" db="EMBL/GenBank/DDBJ databases">
        <title>Lujinxingia marina gen. nov. sp. nov., a new facultative anaerobic member of the class Deltaproteobacteria, and proposal of Lujinxingaceae fam. nov.</title>
        <authorList>
            <person name="Li C.-M."/>
        </authorList>
    </citation>
    <scope>NUCLEOTIDE SEQUENCE [LARGE SCALE GENOMIC DNA]</scope>
    <source>
        <strain evidence="2 3">B210</strain>
    </source>
</reference>
<dbReference type="PROSITE" id="PS51352">
    <property type="entry name" value="THIOREDOXIN_2"/>
    <property type="match status" value="1"/>
</dbReference>
<dbReference type="Proteomes" id="UP000249169">
    <property type="component" value="Unassembled WGS sequence"/>
</dbReference>
<dbReference type="InterPro" id="IPR000866">
    <property type="entry name" value="AhpC/TSA"/>
</dbReference>
<proteinExistence type="predicted"/>
<evidence type="ECO:0000313" key="2">
    <source>
        <dbReference type="EMBL" id="RAL24899.1"/>
    </source>
</evidence>
<evidence type="ECO:0000259" key="1">
    <source>
        <dbReference type="PROSITE" id="PS51352"/>
    </source>
</evidence>
<accession>A0A328CDA3</accession>
<dbReference type="EMBL" id="QHKO01000001">
    <property type="protein sequence ID" value="RAL24899.1"/>
    <property type="molecule type" value="Genomic_DNA"/>
</dbReference>
<dbReference type="InterPro" id="IPR036249">
    <property type="entry name" value="Thioredoxin-like_sf"/>
</dbReference>
<name>A0A328CDA3_9DELT</name>
<dbReference type="Pfam" id="PF00578">
    <property type="entry name" value="AhpC-TSA"/>
    <property type="match status" value="1"/>
</dbReference>
<dbReference type="PROSITE" id="PS00194">
    <property type="entry name" value="THIOREDOXIN_1"/>
    <property type="match status" value="1"/>
</dbReference>
<protein>
    <recommendedName>
        <fullName evidence="1">Thioredoxin domain-containing protein</fullName>
    </recommendedName>
</protein>
<keyword evidence="3" id="KW-1185">Reference proteome</keyword>
<dbReference type="InterPro" id="IPR050553">
    <property type="entry name" value="Thioredoxin_ResA/DsbE_sf"/>
</dbReference>
<gene>
    <name evidence="2" type="ORF">DL240_01440</name>
</gene>
<dbReference type="PANTHER" id="PTHR42852">
    <property type="entry name" value="THIOL:DISULFIDE INTERCHANGE PROTEIN DSBE"/>
    <property type="match status" value="1"/>
</dbReference>
<dbReference type="SUPFAM" id="SSF52833">
    <property type="entry name" value="Thioredoxin-like"/>
    <property type="match status" value="1"/>
</dbReference>
<dbReference type="GO" id="GO:0016209">
    <property type="term" value="F:antioxidant activity"/>
    <property type="evidence" value="ECO:0007669"/>
    <property type="project" value="InterPro"/>
</dbReference>
<dbReference type="InterPro" id="IPR013766">
    <property type="entry name" value="Thioredoxin_domain"/>
</dbReference>
<dbReference type="PANTHER" id="PTHR42852:SF17">
    <property type="entry name" value="THIOREDOXIN-LIKE PROTEIN HI_1115"/>
    <property type="match status" value="1"/>
</dbReference>
<comment type="caution">
    <text evidence="2">The sequence shown here is derived from an EMBL/GenBank/DDBJ whole genome shotgun (WGS) entry which is preliminary data.</text>
</comment>
<dbReference type="AlphaFoldDB" id="A0A328CDA3"/>
<sequence>MATGTLIALVVVTLLAVNVWNLYGPSKGLKAGELAPTLDLPHIGSGEIVGLEEFRGQVVLIDFWATWCPPCREQMPALQNMANDPELGAAIVSVNTDDPDEGREPLVAGFMNQFGLTLTTLLDDGQARARYKVGAIPTLVVVDPEGAVHRVSAGLHSEDDLRRMVAEAAGR</sequence>
<dbReference type="InterPro" id="IPR017937">
    <property type="entry name" value="Thioredoxin_CS"/>
</dbReference>
<dbReference type="Gene3D" id="3.40.30.10">
    <property type="entry name" value="Glutaredoxin"/>
    <property type="match status" value="1"/>
</dbReference>
<feature type="domain" description="Thioredoxin" evidence="1">
    <location>
        <begin position="29"/>
        <end position="170"/>
    </location>
</feature>
<dbReference type="CDD" id="cd02966">
    <property type="entry name" value="TlpA_like_family"/>
    <property type="match status" value="1"/>
</dbReference>